<accession>A0A8J2KMT1</accession>
<comment type="caution">
    <text evidence="1">The sequence shown here is derived from an EMBL/GenBank/DDBJ whole genome shotgun (WGS) entry which is preliminary data.</text>
</comment>
<gene>
    <name evidence="1" type="ORF">AFUS01_LOCUS28428</name>
</gene>
<dbReference type="AlphaFoldDB" id="A0A8J2KMT1"/>
<proteinExistence type="predicted"/>
<dbReference type="Proteomes" id="UP000708208">
    <property type="component" value="Unassembled WGS sequence"/>
</dbReference>
<dbReference type="EMBL" id="CAJVCH010406395">
    <property type="protein sequence ID" value="CAG7817890.1"/>
    <property type="molecule type" value="Genomic_DNA"/>
</dbReference>
<name>A0A8J2KMT1_9HEXA</name>
<reference evidence="1" key="1">
    <citation type="submission" date="2021-06" db="EMBL/GenBank/DDBJ databases">
        <authorList>
            <person name="Hodson N. C."/>
            <person name="Mongue J. A."/>
            <person name="Jaron S. K."/>
        </authorList>
    </citation>
    <scope>NUCLEOTIDE SEQUENCE</scope>
</reference>
<organism evidence="1 2">
    <name type="scientific">Allacma fusca</name>
    <dbReference type="NCBI Taxonomy" id="39272"/>
    <lineage>
        <taxon>Eukaryota</taxon>
        <taxon>Metazoa</taxon>
        <taxon>Ecdysozoa</taxon>
        <taxon>Arthropoda</taxon>
        <taxon>Hexapoda</taxon>
        <taxon>Collembola</taxon>
        <taxon>Symphypleona</taxon>
        <taxon>Sminthuridae</taxon>
        <taxon>Allacma</taxon>
    </lineage>
</organism>
<evidence type="ECO:0000313" key="1">
    <source>
        <dbReference type="EMBL" id="CAG7817890.1"/>
    </source>
</evidence>
<keyword evidence="2" id="KW-1185">Reference proteome</keyword>
<evidence type="ECO:0000313" key="2">
    <source>
        <dbReference type="Proteomes" id="UP000708208"/>
    </source>
</evidence>
<sequence>MQDPMLGQHMGVDSRRRVGRTKECHECFIGAIPHFIHNTICSNQGHEVVISVILKRQSERQFSELAFNSDCFSSVSHPGISLREKYNPAQFQGMSQAREMRSCHKNKATNHFHAGSSQIN</sequence>
<protein>
    <submittedName>
        <fullName evidence="1">Uncharacterized protein</fullName>
    </submittedName>
</protein>